<evidence type="ECO:0000256" key="11">
    <source>
        <dbReference type="SAM" id="MobiDB-lite"/>
    </source>
</evidence>
<keyword evidence="5 9" id="KW-0812">Transmembrane</keyword>
<feature type="region of interest" description="Disordered" evidence="11">
    <location>
        <begin position="547"/>
        <end position="571"/>
    </location>
</feature>
<dbReference type="Gene3D" id="2.40.170.20">
    <property type="entry name" value="TonB-dependent receptor, beta-barrel domain"/>
    <property type="match status" value="1"/>
</dbReference>
<dbReference type="PANTHER" id="PTHR30069:SF41">
    <property type="entry name" value="HEME_HEMOPEXIN UTILIZATION PROTEIN C"/>
    <property type="match status" value="1"/>
</dbReference>
<comment type="caution">
    <text evidence="14">The sequence shown here is derived from an EMBL/GenBank/DDBJ whole genome shotgun (WGS) entry which is preliminary data.</text>
</comment>
<feature type="domain" description="TonB-dependent receptor plug" evidence="13">
    <location>
        <begin position="154"/>
        <end position="260"/>
    </location>
</feature>
<evidence type="ECO:0000256" key="6">
    <source>
        <dbReference type="ARBA" id="ARBA00023077"/>
    </source>
</evidence>
<dbReference type="Pfam" id="PF00593">
    <property type="entry name" value="TonB_dep_Rec_b-barrel"/>
    <property type="match status" value="1"/>
</dbReference>
<evidence type="ECO:0000256" key="5">
    <source>
        <dbReference type="ARBA" id="ARBA00022692"/>
    </source>
</evidence>
<gene>
    <name evidence="14" type="ORF">DNJ96_08635</name>
</gene>
<dbReference type="InterPro" id="IPR039426">
    <property type="entry name" value="TonB-dep_rcpt-like"/>
</dbReference>
<accession>A0A4Q9RBI6</accession>
<keyword evidence="4 9" id="KW-1134">Transmembrane beta strand</keyword>
<keyword evidence="15" id="KW-1185">Reference proteome</keyword>
<evidence type="ECO:0000256" key="3">
    <source>
        <dbReference type="ARBA" id="ARBA00022448"/>
    </source>
</evidence>
<evidence type="ECO:0000256" key="2">
    <source>
        <dbReference type="ARBA" id="ARBA00009810"/>
    </source>
</evidence>
<dbReference type="Pfam" id="PF07715">
    <property type="entry name" value="Plug"/>
    <property type="match status" value="1"/>
</dbReference>
<feature type="compositionally biased region" description="Low complexity" evidence="11">
    <location>
        <begin position="547"/>
        <end position="567"/>
    </location>
</feature>
<dbReference type="Proteomes" id="UP000292639">
    <property type="component" value="Unassembled WGS sequence"/>
</dbReference>
<keyword evidence="3 9" id="KW-0813">Transport</keyword>
<evidence type="ECO:0000256" key="1">
    <source>
        <dbReference type="ARBA" id="ARBA00004571"/>
    </source>
</evidence>
<dbReference type="PANTHER" id="PTHR30069">
    <property type="entry name" value="TONB-DEPENDENT OUTER MEMBRANE RECEPTOR"/>
    <property type="match status" value="1"/>
</dbReference>
<dbReference type="EMBL" id="QJUP01000009">
    <property type="protein sequence ID" value="TBU97355.1"/>
    <property type="molecule type" value="Genomic_DNA"/>
</dbReference>
<keyword evidence="8 9" id="KW-0998">Cell outer membrane</keyword>
<dbReference type="OrthoDB" id="6046653at2"/>
<dbReference type="AlphaFoldDB" id="A0A4Q9RBI6"/>
<proteinExistence type="inferred from homology"/>
<dbReference type="GO" id="GO:0044718">
    <property type="term" value="P:siderophore transmembrane transport"/>
    <property type="evidence" value="ECO:0007669"/>
    <property type="project" value="TreeGrafter"/>
</dbReference>
<dbReference type="InterPro" id="IPR000531">
    <property type="entry name" value="Beta-barrel_TonB"/>
</dbReference>
<keyword evidence="7 9" id="KW-0472">Membrane</keyword>
<protein>
    <recommendedName>
        <fullName evidence="16">TonB-dependent receptor</fullName>
    </recommendedName>
</protein>
<evidence type="ECO:0000259" key="13">
    <source>
        <dbReference type="Pfam" id="PF07715"/>
    </source>
</evidence>
<dbReference type="InterPro" id="IPR012910">
    <property type="entry name" value="Plug_dom"/>
</dbReference>
<evidence type="ECO:0000256" key="4">
    <source>
        <dbReference type="ARBA" id="ARBA00022452"/>
    </source>
</evidence>
<sequence>MIKELLMRHTRPSPRMHRLAIGIRFGLALLTGSYLGMTPMVAHAERQVHDFDIPAQPLNNAMLLFAEQSGLEIVLDNPDIGRHFSQRLSGRYSVESGLQHLLQDSGIGYQLLGDRENLRIRLVTAAPPGQEDGALQIQTISISGSDDSGQSSIYTTPKAVFQVDRERLERVPYSSPGDILKGIPGVMVGNARNGVGIEPNVRGMQGMGRVKVLVDGTEAVSSAYKGYGGNKDNSFVDPDFLAAIDVEKGPSSTSGAIGGTIRMRTLGVQDLLTDTDKNWGIQLKGMYGNNTSDDLERFNYCNVSATSNPNAVNSLRYNACINNTTYTYDWNGTPYVYDDRRTHETGRYPDINASGSIIGAWQPFDNLELVAGHSHRWSGNYAAGERGRATYVNYQQNTTLGLSAKQPGDDILSHQDTETILFKSKLHLPADQKLEFTYNHYRSIFGELRDTAYCTTVGNIGDCFPQPSETNQKRYSLSHGWQPGNPLLNLKTDFWYVNTDELRGSNDQQNNVKTLGLRMGNDSHIALPWFTLNASYGGQWSREKTDSAASDSAFGGSGDPGSSSYAGRGDPLGETHQHALFTELKLPVNTWLTLHGGLRYDHFKMEKSGSDVRHANYSSPVTDDKESHVSLSYGLTLEPWQGVQVYARYSEGFRAPSMRESLLRSVDNSPEGLKPETSENVELGVNLAFNGLLADGDRLGAKLSWFDNQYDNYIYGNGYLPGFANLPELSLRGQELALNYDAGWLFAEYALTHYEKVEACYRQLNGLNAPVVCRDGAGAGMPGDYSPLVMPRASQFLTTGVRLFDRALVLGINVNKVSDPIMTSDPMRYRSLIGWAGYTVYDLFASYAVNKNLQLGLSVENLRDTYYLEAGTTSINLPSPGRTARGTITVKF</sequence>
<evidence type="ECO:0000256" key="9">
    <source>
        <dbReference type="PROSITE-ProRule" id="PRU01360"/>
    </source>
</evidence>
<evidence type="ECO:0000256" key="8">
    <source>
        <dbReference type="ARBA" id="ARBA00023237"/>
    </source>
</evidence>
<evidence type="ECO:0000256" key="10">
    <source>
        <dbReference type="RuleBase" id="RU003357"/>
    </source>
</evidence>
<keyword evidence="6 10" id="KW-0798">TonB box</keyword>
<name>A0A4Q9RBI6_9GAMM</name>
<evidence type="ECO:0000313" key="15">
    <source>
        <dbReference type="Proteomes" id="UP000292639"/>
    </source>
</evidence>
<dbReference type="Gene3D" id="3.55.50.30">
    <property type="match status" value="1"/>
</dbReference>
<evidence type="ECO:0008006" key="16">
    <source>
        <dbReference type="Google" id="ProtNLM"/>
    </source>
</evidence>
<dbReference type="GO" id="GO:0015344">
    <property type="term" value="F:siderophore uptake transmembrane transporter activity"/>
    <property type="evidence" value="ECO:0007669"/>
    <property type="project" value="TreeGrafter"/>
</dbReference>
<comment type="subcellular location">
    <subcellularLocation>
        <location evidence="1 9">Cell outer membrane</location>
        <topology evidence="1 9">Multi-pass membrane protein</topology>
    </subcellularLocation>
</comment>
<dbReference type="Gene3D" id="2.170.130.10">
    <property type="entry name" value="TonB-dependent receptor, plug domain"/>
    <property type="match status" value="1"/>
</dbReference>
<feature type="domain" description="TonB-dependent receptor-like beta-barrel" evidence="12">
    <location>
        <begin position="432"/>
        <end position="862"/>
    </location>
</feature>
<dbReference type="InterPro" id="IPR037066">
    <property type="entry name" value="Plug_dom_sf"/>
</dbReference>
<dbReference type="PROSITE" id="PS52016">
    <property type="entry name" value="TONB_DEPENDENT_REC_3"/>
    <property type="match status" value="1"/>
</dbReference>
<dbReference type="InterPro" id="IPR036942">
    <property type="entry name" value="Beta-barrel_TonB_sf"/>
</dbReference>
<evidence type="ECO:0000259" key="12">
    <source>
        <dbReference type="Pfam" id="PF00593"/>
    </source>
</evidence>
<evidence type="ECO:0000313" key="14">
    <source>
        <dbReference type="EMBL" id="TBU97355.1"/>
    </source>
</evidence>
<organism evidence="14 15">
    <name type="scientific">Stutzerimonas kirkiae</name>
    <dbReference type="NCBI Taxonomy" id="2211392"/>
    <lineage>
        <taxon>Bacteria</taxon>
        <taxon>Pseudomonadati</taxon>
        <taxon>Pseudomonadota</taxon>
        <taxon>Gammaproteobacteria</taxon>
        <taxon>Pseudomonadales</taxon>
        <taxon>Pseudomonadaceae</taxon>
        <taxon>Stutzerimonas</taxon>
    </lineage>
</organism>
<dbReference type="SUPFAM" id="SSF56935">
    <property type="entry name" value="Porins"/>
    <property type="match status" value="1"/>
</dbReference>
<comment type="similarity">
    <text evidence="2 9 10">Belongs to the TonB-dependent receptor family.</text>
</comment>
<dbReference type="CDD" id="cd01347">
    <property type="entry name" value="ligand_gated_channel"/>
    <property type="match status" value="1"/>
</dbReference>
<reference evidence="14 15" key="1">
    <citation type="submission" date="2018-06" db="EMBL/GenBank/DDBJ databases">
        <title>Three novel Pseudomonas species isolated from symptomatic oak.</title>
        <authorList>
            <person name="Bueno-Gonzalez V."/>
            <person name="Brady C."/>
        </authorList>
    </citation>
    <scope>NUCLEOTIDE SEQUENCE [LARGE SCALE GENOMIC DNA]</scope>
    <source>
        <strain evidence="14 15">P17C</strain>
    </source>
</reference>
<evidence type="ECO:0000256" key="7">
    <source>
        <dbReference type="ARBA" id="ARBA00023136"/>
    </source>
</evidence>
<dbReference type="GO" id="GO:0009279">
    <property type="term" value="C:cell outer membrane"/>
    <property type="evidence" value="ECO:0007669"/>
    <property type="project" value="UniProtKB-SubCell"/>
</dbReference>